<dbReference type="EMBL" id="MN956836">
    <property type="protein sequence ID" value="QTX13923.1"/>
    <property type="molecule type" value="Genomic_DNA"/>
</dbReference>
<keyword evidence="1" id="KW-0614">Plasmid</keyword>
<dbReference type="AlphaFoldDB" id="A0A8B0SNT5"/>
<protein>
    <submittedName>
        <fullName evidence="1">Chromosome (Plasmid) partitioning protein ParA</fullName>
    </submittedName>
</protein>
<reference evidence="1" key="1">
    <citation type="submission" date="2020-01" db="EMBL/GenBank/DDBJ databases">
        <authorList>
            <person name="Qin S."/>
        </authorList>
    </citation>
    <scope>NUCLEOTIDE SEQUENCE</scope>
    <source>
        <strain evidence="1">CVir17-16-YZ6g</strain>
        <plasmid evidence="1">p17-15-vir-like</plasmid>
    </source>
</reference>
<evidence type="ECO:0000313" key="1">
    <source>
        <dbReference type="EMBL" id="QTX13923.1"/>
    </source>
</evidence>
<name>A0A8B0SNT5_KLEPN</name>
<accession>A0A8B0SNT5</accession>
<proteinExistence type="predicted"/>
<organism evidence="1">
    <name type="scientific">Klebsiella pneumoniae</name>
    <dbReference type="NCBI Taxonomy" id="573"/>
    <lineage>
        <taxon>Bacteria</taxon>
        <taxon>Pseudomonadati</taxon>
        <taxon>Pseudomonadota</taxon>
        <taxon>Gammaproteobacteria</taxon>
        <taxon>Enterobacterales</taxon>
        <taxon>Enterobacteriaceae</taxon>
        <taxon>Klebsiella/Raoultella group</taxon>
        <taxon>Klebsiella</taxon>
        <taxon>Klebsiella pneumoniae complex</taxon>
    </lineage>
</organism>
<sequence>MIGEPIFQNKSHLYTRWDVQKIMEAMGTIQYREMYLPRVIVTEKP</sequence>
<geneLocation type="plasmid" evidence="1">
    <name>p17-15-vir-like</name>
</geneLocation>